<dbReference type="SUPFAM" id="SSF52499">
    <property type="entry name" value="Isochorismatase-like hydrolases"/>
    <property type="match status" value="1"/>
</dbReference>
<name>A0A0J5SFN2_9BACI</name>
<reference evidence="5" key="1">
    <citation type="submission" date="2016-01" db="EMBL/GenBank/DDBJ databases">
        <title>Whole genome sequencing of Bhargavaea cecembensis T14.</title>
        <authorList>
            <person name="Hong K.W."/>
        </authorList>
    </citation>
    <scope>NUCLEOTIDE SEQUENCE [LARGE SCALE GENOMIC DNA]</scope>
    <source>
        <strain evidence="5">M19</strain>
    </source>
</reference>
<dbReference type="PANTHER" id="PTHR43540:SF6">
    <property type="entry name" value="ISOCHORISMATASE-LIKE DOMAIN-CONTAINING PROTEIN"/>
    <property type="match status" value="1"/>
</dbReference>
<dbReference type="RefSeq" id="WP_048006307.1">
    <property type="nucleotide sequence ID" value="NZ_JAMQJC010000006.1"/>
</dbReference>
<dbReference type="InterPro" id="IPR000868">
    <property type="entry name" value="Isochorismatase-like_dom"/>
</dbReference>
<comment type="similarity">
    <text evidence="1">Belongs to the isochorismatase family.</text>
</comment>
<dbReference type="GO" id="GO:0016787">
    <property type="term" value="F:hydrolase activity"/>
    <property type="evidence" value="ECO:0007669"/>
    <property type="project" value="UniProtKB-KW"/>
</dbReference>
<dbReference type="Gene3D" id="3.40.50.850">
    <property type="entry name" value="Isochorismatase-like"/>
    <property type="match status" value="1"/>
</dbReference>
<evidence type="ECO:0000256" key="2">
    <source>
        <dbReference type="ARBA" id="ARBA00022801"/>
    </source>
</evidence>
<dbReference type="Pfam" id="PF00857">
    <property type="entry name" value="Isochorismatase"/>
    <property type="match status" value="1"/>
</dbReference>
<dbReference type="OrthoDB" id="4305745at2"/>
<gene>
    <name evidence="4" type="ORF">AV649_10450</name>
</gene>
<evidence type="ECO:0000259" key="3">
    <source>
        <dbReference type="Pfam" id="PF00857"/>
    </source>
</evidence>
<proteinExistence type="inferred from homology"/>
<sequence>MSKDNTALLVIDMINTFDFDGGENLLEHTLDVVDPIRDLKKKAKDAGIPIIYVNDNYGLWQDNMNDIIEHCKKGKGRKVIERLHPDTDDYFIIKPKHSCFFGTQLEILLHQLDIHHLILTGIAGDICVLYTANDAYMREYELSIPTDCVASETTEDNDNAFRIITKTIGADLTDSRQIDFDD</sequence>
<dbReference type="AlphaFoldDB" id="A0A0J5SFN2"/>
<dbReference type="InterPro" id="IPR050272">
    <property type="entry name" value="Isochorismatase-like_hydrls"/>
</dbReference>
<dbReference type="EMBL" id="LQQY01000047">
    <property type="protein sequence ID" value="KZE43610.1"/>
    <property type="molecule type" value="Genomic_DNA"/>
</dbReference>
<dbReference type="InterPro" id="IPR036380">
    <property type="entry name" value="Isochorismatase-like_sf"/>
</dbReference>
<keyword evidence="2" id="KW-0378">Hydrolase</keyword>
<accession>A0A0J5SFN2</accession>
<dbReference type="PATRIC" id="fig|189381.10.peg.3349"/>
<dbReference type="CDD" id="cd00431">
    <property type="entry name" value="cysteine_hydrolases"/>
    <property type="match status" value="1"/>
</dbReference>
<evidence type="ECO:0000313" key="4">
    <source>
        <dbReference type="EMBL" id="KZE43610.1"/>
    </source>
</evidence>
<comment type="caution">
    <text evidence="4">The sequence shown here is derived from an EMBL/GenBank/DDBJ whole genome shotgun (WGS) entry which is preliminary data.</text>
</comment>
<dbReference type="PANTHER" id="PTHR43540">
    <property type="entry name" value="PEROXYUREIDOACRYLATE/UREIDOACRYLATE AMIDOHYDROLASE-RELATED"/>
    <property type="match status" value="1"/>
</dbReference>
<protein>
    <submittedName>
        <fullName evidence="4">Isochorismatase</fullName>
    </submittedName>
</protein>
<feature type="domain" description="Isochorismatase-like" evidence="3">
    <location>
        <begin position="6"/>
        <end position="176"/>
    </location>
</feature>
<evidence type="ECO:0000313" key="5">
    <source>
        <dbReference type="Proteomes" id="UP000076510"/>
    </source>
</evidence>
<evidence type="ECO:0000256" key="1">
    <source>
        <dbReference type="ARBA" id="ARBA00006336"/>
    </source>
</evidence>
<organism evidence="4 5">
    <name type="scientific">Rossellomorea marisflavi</name>
    <dbReference type="NCBI Taxonomy" id="189381"/>
    <lineage>
        <taxon>Bacteria</taxon>
        <taxon>Bacillati</taxon>
        <taxon>Bacillota</taxon>
        <taxon>Bacilli</taxon>
        <taxon>Bacillales</taxon>
        <taxon>Bacillaceae</taxon>
        <taxon>Rossellomorea</taxon>
    </lineage>
</organism>
<dbReference type="Proteomes" id="UP000076510">
    <property type="component" value="Unassembled WGS sequence"/>
</dbReference>